<sequence length="360" mass="39981">MTVAEQRSPARSLGQRVWIDLASPSHPVFFKAVADGLDRPTVVTAREKTETVSLAEQAGFEFTVRGKDYDNEWLRTAGVPLRTLQLAADTPDADVSLSQRNAMCVLASKVHGIPSIHFTDNDITYYLDTPLVEEGFNYFRAMATAHVVPDAFQLAELTEYGASRDSIHTYDGFKEEVCVADFEPDPDFLDRLPFEEFVVVRPEAIGAAYVDLEPEESLVPQVLDRIVDAGMNVVYLPRRPGDRKHAAPYSTDRVFVPDEPLPGLQLAWHADCTLTGSGTMGREAAAMAKPAVSFFPHTMLSVDQRLVEQDRVFHSRAPDDIVDYLTGLSKGDVQPDLDRARRVRDEVVDITDGVVDEVTR</sequence>
<gene>
    <name evidence="1" type="ORF">GQS65_01675</name>
</gene>
<evidence type="ECO:0000313" key="1">
    <source>
        <dbReference type="EMBL" id="MWG33209.1"/>
    </source>
</evidence>
<comment type="caution">
    <text evidence="1">The sequence shown here is derived from an EMBL/GenBank/DDBJ whole genome shotgun (WGS) entry which is preliminary data.</text>
</comment>
<dbReference type="OrthoDB" id="185087at2157"/>
<dbReference type="SUPFAM" id="SSF53756">
    <property type="entry name" value="UDP-Glycosyltransferase/glycogen phosphorylase"/>
    <property type="match status" value="1"/>
</dbReference>
<name>A0A6B0GID9_9EURY</name>
<dbReference type="Pfam" id="PF04007">
    <property type="entry name" value="DUF354"/>
    <property type="match status" value="1"/>
</dbReference>
<evidence type="ECO:0000313" key="2">
    <source>
        <dbReference type="Proteomes" id="UP000451471"/>
    </source>
</evidence>
<proteinExistence type="predicted"/>
<dbReference type="InterPro" id="IPR007152">
    <property type="entry name" value="DUF354"/>
</dbReference>
<dbReference type="PANTHER" id="PTHR39662">
    <property type="entry name" value="DUF354 DOMAIN-CONTAINING PROTEIN-RELATED"/>
    <property type="match status" value="1"/>
</dbReference>
<dbReference type="EMBL" id="WSZK01000005">
    <property type="protein sequence ID" value="MWG33209.1"/>
    <property type="molecule type" value="Genomic_DNA"/>
</dbReference>
<dbReference type="Proteomes" id="UP000451471">
    <property type="component" value="Unassembled WGS sequence"/>
</dbReference>
<dbReference type="PANTHER" id="PTHR39662:SF1">
    <property type="entry name" value="DUF354 DOMAIN-CONTAINING PROTEIN"/>
    <property type="match status" value="1"/>
</dbReference>
<protein>
    <submittedName>
        <fullName evidence="1">DUF354 domain-containing protein</fullName>
    </submittedName>
</protein>
<organism evidence="1 2">
    <name type="scientific">Halomarina oriensis</name>
    <dbReference type="NCBI Taxonomy" id="671145"/>
    <lineage>
        <taxon>Archaea</taxon>
        <taxon>Methanobacteriati</taxon>
        <taxon>Methanobacteriota</taxon>
        <taxon>Stenosarchaea group</taxon>
        <taxon>Halobacteria</taxon>
        <taxon>Halobacteriales</taxon>
        <taxon>Natronomonadaceae</taxon>
        <taxon>Halomarina</taxon>
    </lineage>
</organism>
<reference evidence="1 2" key="1">
    <citation type="submission" date="2019-12" db="EMBL/GenBank/DDBJ databases">
        <title>Halocatena pleomorpha gen. nov. sp. nov., an extremely halophilic archaeon of family Halobacteriaceae isolated from saltpan soil.</title>
        <authorList>
            <person name="Pal Y."/>
            <person name="Verma A."/>
            <person name="Krishnamurthi S."/>
            <person name="Kumar P."/>
        </authorList>
    </citation>
    <scope>NUCLEOTIDE SEQUENCE [LARGE SCALE GENOMIC DNA]</scope>
    <source>
        <strain evidence="1 2">JCM 16495</strain>
    </source>
</reference>
<keyword evidence="2" id="KW-1185">Reference proteome</keyword>
<accession>A0A6B0GID9</accession>
<dbReference type="RefSeq" id="WP_158202940.1">
    <property type="nucleotide sequence ID" value="NZ_WSZK01000005.1"/>
</dbReference>
<dbReference type="AlphaFoldDB" id="A0A6B0GID9"/>